<reference evidence="1" key="1">
    <citation type="journal article" date="2009" name="Plant Mol. Biol.">
        <title>Insights into corn genes derived from large-scale cDNA sequencing.</title>
        <authorList>
            <person name="Alexandrov N.N."/>
            <person name="Brover V.V."/>
            <person name="Freidin S."/>
            <person name="Troukhan M.E."/>
            <person name="Tatarinova T.V."/>
            <person name="Zhang H."/>
            <person name="Swaller T.J."/>
            <person name="Lu Y.P."/>
            <person name="Bouck J."/>
            <person name="Flavell R.B."/>
            <person name="Feldmann K.A."/>
        </authorList>
    </citation>
    <scope>NUCLEOTIDE SEQUENCE</scope>
</reference>
<proteinExistence type="evidence at transcript level"/>
<dbReference type="EMBL" id="EU971498">
    <property type="protein sequence ID" value="ACG43616.1"/>
    <property type="molecule type" value="mRNA"/>
</dbReference>
<name>B6U2N3_MAIZE</name>
<accession>B6U2N3</accession>
<dbReference type="AlphaFoldDB" id="B6U2N3"/>
<sequence>MLSMLILQGIWLCEHRDYATPRQIVITLNGI</sequence>
<organism evidence="1">
    <name type="scientific">Zea mays</name>
    <name type="common">Maize</name>
    <dbReference type="NCBI Taxonomy" id="4577"/>
    <lineage>
        <taxon>Eukaryota</taxon>
        <taxon>Viridiplantae</taxon>
        <taxon>Streptophyta</taxon>
        <taxon>Embryophyta</taxon>
        <taxon>Tracheophyta</taxon>
        <taxon>Spermatophyta</taxon>
        <taxon>Magnoliopsida</taxon>
        <taxon>Liliopsida</taxon>
        <taxon>Poales</taxon>
        <taxon>Poaceae</taxon>
        <taxon>PACMAD clade</taxon>
        <taxon>Panicoideae</taxon>
        <taxon>Andropogonodae</taxon>
        <taxon>Andropogoneae</taxon>
        <taxon>Tripsacinae</taxon>
        <taxon>Zea</taxon>
    </lineage>
</organism>
<protein>
    <submittedName>
        <fullName evidence="1">Uncharacterized protein</fullName>
    </submittedName>
</protein>
<evidence type="ECO:0000313" key="1">
    <source>
        <dbReference type="EMBL" id="ACG43616.1"/>
    </source>
</evidence>